<evidence type="ECO:0000313" key="3">
    <source>
        <dbReference type="EMBL" id="KFM81546.1"/>
    </source>
</evidence>
<organism evidence="3 4">
    <name type="scientific">Stegodyphus mimosarum</name>
    <name type="common">African social velvet spider</name>
    <dbReference type="NCBI Taxonomy" id="407821"/>
    <lineage>
        <taxon>Eukaryota</taxon>
        <taxon>Metazoa</taxon>
        <taxon>Ecdysozoa</taxon>
        <taxon>Arthropoda</taxon>
        <taxon>Chelicerata</taxon>
        <taxon>Arachnida</taxon>
        <taxon>Araneae</taxon>
        <taxon>Araneomorphae</taxon>
        <taxon>Entelegynae</taxon>
        <taxon>Eresoidea</taxon>
        <taxon>Eresidae</taxon>
        <taxon>Stegodyphus</taxon>
    </lineage>
</organism>
<feature type="compositionally biased region" description="Low complexity" evidence="2">
    <location>
        <begin position="1267"/>
        <end position="1278"/>
    </location>
</feature>
<dbReference type="CDD" id="cd00176">
    <property type="entry name" value="SPEC"/>
    <property type="match status" value="12"/>
</dbReference>
<dbReference type="FunFam" id="1.20.58.60:FF:000040">
    <property type="entry name" value="Short stop, isoform N"/>
    <property type="match status" value="1"/>
</dbReference>
<feature type="compositionally biased region" description="Basic and acidic residues" evidence="2">
    <location>
        <begin position="82"/>
        <end position="91"/>
    </location>
</feature>
<dbReference type="GO" id="GO:0005882">
    <property type="term" value="C:intermediate filament"/>
    <property type="evidence" value="ECO:0007669"/>
    <property type="project" value="TreeGrafter"/>
</dbReference>
<dbReference type="FunFam" id="1.20.58.60:FF:000001">
    <property type="entry name" value="Microtubule-actin cross-linking factor 1"/>
    <property type="match status" value="4"/>
</dbReference>
<feature type="compositionally biased region" description="Basic and acidic residues" evidence="2">
    <location>
        <begin position="27"/>
        <end position="74"/>
    </location>
</feature>
<dbReference type="GO" id="GO:0005737">
    <property type="term" value="C:cytoplasm"/>
    <property type="evidence" value="ECO:0007669"/>
    <property type="project" value="TreeGrafter"/>
</dbReference>
<dbReference type="STRING" id="407821.A0A087UW07"/>
<feature type="coiled-coil region" evidence="1">
    <location>
        <begin position="2482"/>
        <end position="2556"/>
    </location>
</feature>
<keyword evidence="4" id="KW-1185">Reference proteome</keyword>
<dbReference type="EMBL" id="KK121923">
    <property type="protein sequence ID" value="KFM81546.1"/>
    <property type="molecule type" value="Genomic_DNA"/>
</dbReference>
<dbReference type="InterPro" id="IPR002017">
    <property type="entry name" value="Spectrin_repeat"/>
</dbReference>
<feature type="non-terminal residue" evidence="3">
    <location>
        <position position="3967"/>
    </location>
</feature>
<feature type="coiled-coil region" evidence="1">
    <location>
        <begin position="1396"/>
        <end position="1450"/>
    </location>
</feature>
<dbReference type="GO" id="GO:0005198">
    <property type="term" value="F:structural molecule activity"/>
    <property type="evidence" value="ECO:0007669"/>
    <property type="project" value="TreeGrafter"/>
</dbReference>
<evidence type="ECO:0000256" key="1">
    <source>
        <dbReference type="SAM" id="Coils"/>
    </source>
</evidence>
<dbReference type="Pfam" id="PF00435">
    <property type="entry name" value="Spectrin"/>
    <property type="match status" value="17"/>
</dbReference>
<gene>
    <name evidence="3" type="ORF">X975_17957</name>
</gene>
<proteinExistence type="predicted"/>
<feature type="compositionally biased region" description="Basic and acidic residues" evidence="2">
    <location>
        <begin position="151"/>
        <end position="173"/>
    </location>
</feature>
<feature type="compositionally biased region" description="Basic and acidic residues" evidence="2">
    <location>
        <begin position="357"/>
        <end position="438"/>
    </location>
</feature>
<dbReference type="InterPro" id="IPR043197">
    <property type="entry name" value="Plakin"/>
</dbReference>
<accession>A0A087UW07</accession>
<dbReference type="GO" id="GO:0030056">
    <property type="term" value="C:hemidesmosome"/>
    <property type="evidence" value="ECO:0007669"/>
    <property type="project" value="TreeGrafter"/>
</dbReference>
<protein>
    <submittedName>
        <fullName evidence="3">Microtubule-actin cross-linking factor 1, isoform 4</fullName>
    </submittedName>
</protein>
<dbReference type="OMA" id="QFQKDIG"/>
<feature type="compositionally biased region" description="Polar residues" evidence="2">
    <location>
        <begin position="1288"/>
        <end position="1305"/>
    </location>
</feature>
<reference evidence="3 4" key="1">
    <citation type="submission" date="2013-11" db="EMBL/GenBank/DDBJ databases">
        <title>Genome sequencing of Stegodyphus mimosarum.</title>
        <authorList>
            <person name="Bechsgaard J."/>
        </authorList>
    </citation>
    <scope>NUCLEOTIDE SEQUENCE [LARGE SCALE GENOMIC DNA]</scope>
</reference>
<feature type="compositionally biased region" description="Basic and acidic residues" evidence="2">
    <location>
        <begin position="234"/>
        <end position="243"/>
    </location>
</feature>
<keyword evidence="1" id="KW-0175">Coiled coil</keyword>
<feature type="coiled-coil region" evidence="1">
    <location>
        <begin position="697"/>
        <end position="762"/>
    </location>
</feature>
<evidence type="ECO:0000313" key="4">
    <source>
        <dbReference type="Proteomes" id="UP000054359"/>
    </source>
</evidence>
<feature type="compositionally biased region" description="Basic and acidic residues" evidence="2">
    <location>
        <begin position="202"/>
        <end position="215"/>
    </location>
</feature>
<dbReference type="SUPFAM" id="SSF46966">
    <property type="entry name" value="Spectrin repeat"/>
    <property type="match status" value="21"/>
</dbReference>
<sequence>MRESKSAIWEVNLPVKKSKSSVSEISSPEKEIKFSTKEAKSPVREPKSVKEADPLSKESELPGREMKSAVKEAKCPVTESKSSVREARSPVKESISAVRRVESPVKEPRYPVKEHKFPVRKAEFPVRDSKSPQEEVKSATETKSVRKPKSPVRESKSPIREPKSPIRETKSFVRDSNFPVREPKSPVKKSRSPTREYNSPLRDSKTSIKEAKSDIEPISPMQEAKSPVEINTRSPEREFESPNKEIINLVGEGSFYDTDTKSFMKEAELSIAFSKSPKEIKGFDWKISSEGTEMEVCVSETKSSVRKMLSLSSEMKSNDTEAGLNVSERISPVTGETRSLSVDEMLVVQESESSSVDIKKPGREIRKGKAFERKTVVKETELPRRESKSPVKEYKSPVRDIKSPVKEPRSPVRDTKAPVKESRSPVKESKSPVKDSKLPVKETISSVKNMSPTQETKVVKREIKANVVDNSMLNNIEDLNEGKEGDLSSTVSQLLLSPALREPSETQENYSISRTAVTVKESYTEVTKQFQISSVPPQICVADAVASGIIQPNSCHILTKRGRVLLQKALDENFILSDTKVEILNSNEVVLPDDKSPKLPLEMTAAIIEENYKVCKENAAKLTSWMKDIEFKLADLGIVREQLPGLQHQITVVKILKEELENQQHLVTGCLDEMRQLAQRGIEVLNKEEITLLQGNLISLKKRYDSILNECDRLLRRLTSAFEELQKYKSELDTLKEWLNNAQLESKRKEEALSSLTQLEKNSEAFRLFSSDVIAHQADLRFITMAAQKFIDESQDYLKALNAFRKNLPPSMPTIKSTESEVKSEVQEVTTVYHNLLNHVTRLTDNYSIICNKYRTYVEAIQKAVNWLNEVKKSSKKALEEPVADEPSLVQEQLDKIKLINMEVVGQGRLVENICQAFKILMDTLETCNVMPNEAKSLEQTVSSIQEDYIQLVNSIAGRIKELQAALIHSQDIQGALDRILKWLEETETTMKMHNKPISLTVEKLDEQVQEFKILKSDIDNQKQSLDMLLSTANELTNNANPKLVRKVDSKVKEISQRFDKLCEKITKRGNLLEEISDSVRVFQAMVVQFEEWNSATMDRIESTDSVHLVDVDGFSSVIEYTLNQRNSKKDDFEQMIKIGKNLVSKKDVSDVTILKDKIQALEQQWKDLGEILNEKKQKGKVRAEQLAAYEALRVKVLDWLLKIERDFETTEPIALDQSTLKKQSSEILGLLKEHSDYSSTVEKLNNIGTSCDTVVKGDTSPKRKAISPIKKPSSPTRKSPPKSRSTDSFSVSSGKVQTSMQSPLSTVSSGFSSRRSSTDNIGSIDDLTPIQLQLSEINDRYNLLRMKMSDRSQEITATIEDVKLCMNILKAVTLFIESKEKQLPKQSLPSSKDTIDKQLKLLKEIQEEMLEKQCEMDNLKTKVNELVNKKNITKGSSELQTECEKLEKRWIDLLVGIKNHLGFLHNLKEFQESQLLLQNWLVQKKKMFSVLGPIASDPRLVSSQVQQVQVMRDEFTSQKDFMERLNELAKVVCQYLQTSGSSSLKITEQMDVIHQHWDDLSSKLIEREKNLEAASGMAKDFHKTLTDLQVKLQQISDTFDSFSDKGFTHEVLLKKLMALEEDLEKQRTHLTDADSVCEQLCNVLSDSASKTDIKYKVSILEKMYSTLRKKIDIKRAETESSLKEDKLFYKSCEEIQGWLKEMESSFTQYKPLSTDIQKLFKMSEEYEQLYKQIMGREHEVHLCLSKGTEILPKLTGKPETTSLKTRLENIKKQWEKLKKTAIDRHTCLQSCIQNSKKYHAAIEKFRPWLNSEEEKFKSQKHTALKREKLNKELKETQTLKSDLSLHVQDFENICSLGEGLLSSCEADTESVKKELDLLKKKWKIVNNDITMRIQSLEEMSQILLEYEEKIRDLQHSVQRLEDRLRSHDALGDMSCDPVLLNRLQALLLEAVDMKAEFKKVKDFAKMIIEKADKSCDSSEIFHCIESLESKHEALRKELESRCTTLNASYKVISVFMEHIKDIRSDLNSLDEEFDNMQPIAHDLKFLKIQLKDIEEFHSNLLKTKHKFSTAEKECKNIEKQEHILDSKSYVEQMKTINRQIIRLEEHIKTRETAIKTMITRIENFYAIYLTVMSDLNAVLKEAAAFETIGGDVDIIRSQQQAFKKLCNSRVIPLSKKIVEVNKLGQGLVQTVTAGVDTSEIEQQIEKLNTSWNSLQESINEKEKKLDVALLQSGKFQEALSGVQKWLNDTEEMVSNQKPPSSDFKVVKAQVQEQKFLKKMLLDRQNSVIGLKTMGTELMSTTKATELEQAENLMKTITVRFQELISTAEERMTVLEKTLPFAQQFQDIFIPLMDWMDTAEKRLLALSFVPVNDEQIKAMVKEHEKLTSDIESHRKYLIELNTVSEKLKQVISATESETLIQKVKSINEKFTEISHSSENIGETLKEAQKGITNFTTTYTKVISWIEKTTVQLTHFQVLSVYSDKLQIQFKDLKKLKETLDSEQKEIERVISSGEEIMKLVSGEDAIQMKEKLDSLNVKLSDVSNKLKERLKTAEESMPLVESFYSASDKLTSWLDTLERSLKLVDNSALDVQAETIKQLEESISEYRSVLEIINHTGPRLCQLSPGEGAVVIENLMSRANHRFEKVSEQVQRKAERIQLALQRKYDVVSDIDELFEWFQETEKQIAEAEGLTSEPNSLITLLKEQKALNDEINVQKNRVRDSIAAAKKLMRESSSEDLSFIHEKIETLKNQSNNVSLLCQERLSALEQAVPLAQHFFETHTDLGQWLDEAESEAELLEAPALNSHQIKKQQDRNKGLIQEVQEHKPLVDKLNKTGTALTKLCRDEESDKLEGILESDNSRYNALRKILREHQNALEEALQATSQFSDKLEGMLSALTSTADQLHNAEPISAHPERIQEQINDNKAVLQDLDKRTITLEAVKKAADDVIVKASAIDEPAVRDIKMKLDRLNDLWITIQTAACNRGKSLEEALIAAEKFWDELTAVMNALKELQGNLNGQETPAVEPAAVQQQQEVLQEIKQEITQTKPEVDHCRQAGQNLMQLCGEPDKPEVKKHIEDLDSVWENVTTLYAKREQNLIDAMEKAMVFHDTLQNLLEFLDTVEDKFSKLGAVSSDIDSVKDQINQLKDFKLEVDPHMVQVESLNRQAQELMERTSPDQAVAIREPLADINKRWDDLLKSIVERQQEMENTLLKLGQFQHALEELMIWISKTEKTLDELKPVFGDPQVIEVVLAKHKVITNDIQAHQTSIDTINRAGHEFVDSDRGSEDAKFTHSKLQNLNVRWQHLQSKSADLYKELEDALKEAQQFHQDIQDLIMWLNDIDGHLATSKPVGGLPETAKDQLNRFMDLYNELDTNRYKIENILQQGQNYMKRSGESSTKTLQHNLRTLKQKWDSVLNKANDRKIKLEIALRDATEFHEALQKFVEWLTNAEKYITSLKPVSRHMKAVLEQIEEHRNFQKDVGAHREVMLNLDKKGTHLKYFSQKQDVILIKNLLISVQHRWERVVSRAAERTRALDHGYKESKEFHDAWTSLSAWLDEAEKLLDTNTVIGNDPLKIKKLLTKHKEFQRTLGSKQVTYDATMKSGRILKDKCPKQDVPLLQDMMDELKVRWNKVCAKSVNRQRRLEEALLYSGQFKEAVMALIDWFDKAIATLSETKAYHGDLDTVTSLLDQHKSFEEELKNRGLSLESVCKTALDLKKEASSADAESLASQVDELNSKWKNVSELSEKKKKQLDEAYRLAEELHRMVHILLEWLSEAEMKLRFVGPLPEDEESTKRQILDHENFLNEMEKQEVTKNNTLEIAHDILKKCHPDGLSVIRHWITIIQSRWDEIFAWAKQRDQRLRDHLLSLKDINDLLEELLKWLINAESTLTTLEAEPLPDDLPSLDELIKEHQTFMNDMSKRQADVEKISKAFSPKRQNKGLLPSHGKEKAKEKIPRSSTPASFKTSTP</sequence>
<feature type="coiled-coil region" evidence="1">
    <location>
        <begin position="1827"/>
        <end position="1931"/>
    </location>
</feature>
<dbReference type="GO" id="GO:0042060">
    <property type="term" value="P:wound healing"/>
    <property type="evidence" value="ECO:0007669"/>
    <property type="project" value="TreeGrafter"/>
</dbReference>
<feature type="coiled-coil region" evidence="1">
    <location>
        <begin position="1002"/>
        <end position="1039"/>
    </location>
</feature>
<feature type="region of interest" description="Disordered" evidence="2">
    <location>
        <begin position="1251"/>
        <end position="1325"/>
    </location>
</feature>
<dbReference type="Proteomes" id="UP000054359">
    <property type="component" value="Unassembled WGS sequence"/>
</dbReference>
<dbReference type="PANTHER" id="PTHR23169:SF23">
    <property type="entry name" value="SHORT STOP, ISOFORM H"/>
    <property type="match status" value="1"/>
</dbReference>
<feature type="region of interest" description="Disordered" evidence="2">
    <location>
        <begin position="350"/>
        <end position="438"/>
    </location>
</feature>
<feature type="compositionally biased region" description="Basic and acidic residues" evidence="2">
    <location>
        <begin position="3918"/>
        <end position="3928"/>
    </location>
</feature>
<feature type="compositionally biased region" description="Basic and acidic residues" evidence="2">
    <location>
        <begin position="99"/>
        <end position="144"/>
    </location>
</feature>
<feature type="compositionally biased region" description="Polar residues" evidence="2">
    <location>
        <begin position="3955"/>
        <end position="3967"/>
    </location>
</feature>
<feature type="region of interest" description="Disordered" evidence="2">
    <location>
        <begin position="16"/>
        <end position="243"/>
    </location>
</feature>
<evidence type="ECO:0000256" key="2">
    <source>
        <dbReference type="SAM" id="MobiDB-lite"/>
    </source>
</evidence>
<dbReference type="Gene3D" id="1.20.58.60">
    <property type="match status" value="25"/>
</dbReference>
<dbReference type="InterPro" id="IPR018159">
    <property type="entry name" value="Spectrin/alpha-actinin"/>
</dbReference>
<dbReference type="OrthoDB" id="6426663at2759"/>
<feature type="region of interest" description="Disordered" evidence="2">
    <location>
        <begin position="3918"/>
        <end position="3967"/>
    </location>
</feature>
<dbReference type="GO" id="GO:0031122">
    <property type="term" value="P:cytoplasmic microtubule organization"/>
    <property type="evidence" value="ECO:0007669"/>
    <property type="project" value="TreeGrafter"/>
</dbReference>
<dbReference type="GO" id="GO:0016020">
    <property type="term" value="C:membrane"/>
    <property type="evidence" value="ECO:0007669"/>
    <property type="project" value="TreeGrafter"/>
</dbReference>
<dbReference type="PANTHER" id="PTHR23169">
    <property type="entry name" value="ENVOPLAKIN"/>
    <property type="match status" value="1"/>
</dbReference>
<name>A0A087UW07_STEMI</name>
<dbReference type="FunFam" id="1.20.58.60:FF:000039">
    <property type="entry name" value="Short stop, isoform N"/>
    <property type="match status" value="1"/>
</dbReference>
<feature type="compositionally biased region" description="Low complexity" evidence="2">
    <location>
        <begin position="1306"/>
        <end position="1316"/>
    </location>
</feature>
<feature type="compositionally biased region" description="Basic and acidic residues" evidence="2">
    <location>
        <begin position="3944"/>
        <end position="3954"/>
    </location>
</feature>
<dbReference type="GO" id="GO:0045104">
    <property type="term" value="P:intermediate filament cytoskeleton organization"/>
    <property type="evidence" value="ECO:0007669"/>
    <property type="project" value="InterPro"/>
</dbReference>
<dbReference type="FunFam" id="1.20.58.60:FF:000042">
    <property type="entry name" value="Short stop, isoform N"/>
    <property type="match status" value="1"/>
</dbReference>
<dbReference type="SMART" id="SM00150">
    <property type="entry name" value="SPEC"/>
    <property type="match status" value="28"/>
</dbReference>